<dbReference type="Proteomes" id="UP000245934">
    <property type="component" value="Unassembled WGS sequence"/>
</dbReference>
<comment type="caution">
    <text evidence="3">The sequence shown here is derived from an EMBL/GenBank/DDBJ whole genome shotgun (WGS) entry which is preliminary data.</text>
</comment>
<dbReference type="EMBL" id="QGMZ01000007">
    <property type="protein sequence ID" value="PWR75766.1"/>
    <property type="molecule type" value="Genomic_DNA"/>
</dbReference>
<feature type="compositionally biased region" description="Polar residues" evidence="1">
    <location>
        <begin position="20"/>
        <end position="35"/>
    </location>
</feature>
<dbReference type="AlphaFoldDB" id="A0A2V2NDV5"/>
<dbReference type="InterPro" id="IPR045618">
    <property type="entry name" value="DUF6444"/>
</dbReference>
<proteinExistence type="predicted"/>
<feature type="region of interest" description="Disordered" evidence="1">
    <location>
        <begin position="19"/>
        <end position="63"/>
    </location>
</feature>
<evidence type="ECO:0000259" key="2">
    <source>
        <dbReference type="Pfam" id="PF20042"/>
    </source>
</evidence>
<evidence type="ECO:0000313" key="3">
    <source>
        <dbReference type="EMBL" id="PWR75766.1"/>
    </source>
</evidence>
<organism evidence="3 4">
    <name type="scientific">Methanospirillum stamsii</name>
    <dbReference type="NCBI Taxonomy" id="1277351"/>
    <lineage>
        <taxon>Archaea</taxon>
        <taxon>Methanobacteriati</taxon>
        <taxon>Methanobacteriota</taxon>
        <taxon>Stenosarchaea group</taxon>
        <taxon>Methanomicrobia</taxon>
        <taxon>Methanomicrobiales</taxon>
        <taxon>Methanospirillaceae</taxon>
        <taxon>Methanospirillum</taxon>
    </lineage>
</organism>
<dbReference type="GeneID" id="97609897"/>
<evidence type="ECO:0000256" key="1">
    <source>
        <dbReference type="SAM" id="MobiDB-lite"/>
    </source>
</evidence>
<dbReference type="RefSeq" id="WP_109939580.1">
    <property type="nucleotide sequence ID" value="NZ_CP176366.1"/>
</dbReference>
<accession>A0A2V2NDV5</accession>
<evidence type="ECO:0000313" key="4">
    <source>
        <dbReference type="Proteomes" id="UP000245934"/>
    </source>
</evidence>
<keyword evidence="4" id="KW-1185">Reference proteome</keyword>
<feature type="domain" description="DUF6444" evidence="2">
    <location>
        <begin position="3"/>
        <end position="62"/>
    </location>
</feature>
<name>A0A2V2NDV5_9EURY</name>
<protein>
    <recommendedName>
        <fullName evidence="2">DUF6444 domain-containing protein</fullName>
    </recommendedName>
</protein>
<gene>
    <name evidence="3" type="ORF">DLD82_02720</name>
</gene>
<sequence>MLKERVFELESRNKELETRLNLNSTNSSIPSSKNPLNHKKIPNSRVPSGKKSGGQTGHKGTTLKSIETIDIKINHAPKVCSGCGATVQTEIFQLLKMLGPECEKFYT</sequence>
<dbReference type="Pfam" id="PF20042">
    <property type="entry name" value="DUF6444"/>
    <property type="match status" value="1"/>
</dbReference>
<reference evidence="3 4" key="1">
    <citation type="submission" date="2018-05" db="EMBL/GenBank/DDBJ databases">
        <title>Draft genome of Methanospirillum stamsii Pt1.</title>
        <authorList>
            <person name="Dueholm M.S."/>
            <person name="Nielsen P.H."/>
            <person name="Bakmann L.F."/>
            <person name="Otzen D.E."/>
        </authorList>
    </citation>
    <scope>NUCLEOTIDE SEQUENCE [LARGE SCALE GENOMIC DNA]</scope>
    <source>
        <strain evidence="3 4">Pt1</strain>
    </source>
</reference>